<gene>
    <name evidence="1" type="ORF">UCRPC4_g01478</name>
</gene>
<comment type="caution">
    <text evidence="1">The sequence shown here is derived from an EMBL/GenBank/DDBJ whole genome shotgun (WGS) entry which is preliminary data.</text>
</comment>
<dbReference type="SUPFAM" id="SSF51445">
    <property type="entry name" value="(Trans)glycosidases"/>
    <property type="match status" value="1"/>
</dbReference>
<organism evidence="1 2">
    <name type="scientific">Phaeomoniella chlamydospora</name>
    <name type="common">Phaeoacremonium chlamydosporum</name>
    <dbReference type="NCBI Taxonomy" id="158046"/>
    <lineage>
        <taxon>Eukaryota</taxon>
        <taxon>Fungi</taxon>
        <taxon>Dikarya</taxon>
        <taxon>Ascomycota</taxon>
        <taxon>Pezizomycotina</taxon>
        <taxon>Eurotiomycetes</taxon>
        <taxon>Chaetothyriomycetidae</taxon>
        <taxon>Phaeomoniellales</taxon>
        <taxon>Phaeomoniellaceae</taxon>
        <taxon>Phaeomoniella</taxon>
    </lineage>
</organism>
<sequence>MLYSLTIILALCTILSFAFNTWAGANLFYAAGLNTTQQDTLFTSLQAANIKVLREWLDGQTSTQKGTTFTSFPSLEPDKIGNFDDTVLNLLDNVMVNTSSYGIKLLVSMYIYNSLEAGGVYGKAYGTEKIYTDSATISAFETRLWHILLSRESE</sequence>
<dbReference type="EMBL" id="LCWF01000035">
    <property type="protein sequence ID" value="KKY26459.1"/>
    <property type="molecule type" value="Genomic_DNA"/>
</dbReference>
<evidence type="ECO:0000313" key="1">
    <source>
        <dbReference type="EMBL" id="KKY26459.1"/>
    </source>
</evidence>
<accession>A0A0G2EW78</accession>
<dbReference type="Proteomes" id="UP000053317">
    <property type="component" value="Unassembled WGS sequence"/>
</dbReference>
<reference evidence="1 2" key="2">
    <citation type="submission" date="2015-05" db="EMBL/GenBank/DDBJ databases">
        <authorList>
            <person name="Morales-Cruz A."/>
            <person name="Amrine K.C."/>
            <person name="Cantu D."/>
        </authorList>
    </citation>
    <scope>NUCLEOTIDE SEQUENCE [LARGE SCALE GENOMIC DNA]</scope>
    <source>
        <strain evidence="1">UCRPC4</strain>
    </source>
</reference>
<dbReference type="OrthoDB" id="428177at2759"/>
<dbReference type="Gene3D" id="3.20.20.80">
    <property type="entry name" value="Glycosidases"/>
    <property type="match status" value="1"/>
</dbReference>
<dbReference type="InterPro" id="IPR017853">
    <property type="entry name" value="GH"/>
</dbReference>
<proteinExistence type="predicted"/>
<name>A0A0G2EW78_PHACM</name>
<keyword evidence="2" id="KW-1185">Reference proteome</keyword>
<evidence type="ECO:0000313" key="2">
    <source>
        <dbReference type="Proteomes" id="UP000053317"/>
    </source>
</evidence>
<protein>
    <submittedName>
        <fullName evidence="1">Putative beta-mannanase</fullName>
    </submittedName>
</protein>
<dbReference type="AlphaFoldDB" id="A0A0G2EW78"/>
<reference evidence="1 2" key="1">
    <citation type="submission" date="2015-05" db="EMBL/GenBank/DDBJ databases">
        <title>Distinctive expansion of gene families associated with plant cell wall degradation and secondary metabolism in the genomes of grapevine trunk pathogens.</title>
        <authorList>
            <person name="Lawrence D.P."/>
            <person name="Travadon R."/>
            <person name="Rolshausen P.E."/>
            <person name="Baumgartner K."/>
        </authorList>
    </citation>
    <scope>NUCLEOTIDE SEQUENCE [LARGE SCALE GENOMIC DNA]</scope>
    <source>
        <strain evidence="1">UCRPC4</strain>
    </source>
</reference>